<keyword evidence="3" id="KW-0170">Cobalt</keyword>
<evidence type="ECO:0000259" key="4">
    <source>
        <dbReference type="Pfam" id="PF07687"/>
    </source>
</evidence>
<dbReference type="SUPFAM" id="SSF53187">
    <property type="entry name" value="Zn-dependent exopeptidases"/>
    <property type="match status" value="1"/>
</dbReference>
<dbReference type="Pfam" id="PF01546">
    <property type="entry name" value="Peptidase_M20"/>
    <property type="match status" value="1"/>
</dbReference>
<dbReference type="SUPFAM" id="SSF55031">
    <property type="entry name" value="Bacterial exopeptidase dimerisation domain"/>
    <property type="match status" value="1"/>
</dbReference>
<dbReference type="EMBL" id="CP032157">
    <property type="protein sequence ID" value="AXY76267.1"/>
    <property type="molecule type" value="Genomic_DNA"/>
</dbReference>
<evidence type="ECO:0000313" key="6">
    <source>
        <dbReference type="Proteomes" id="UP000263900"/>
    </source>
</evidence>
<dbReference type="InterPro" id="IPR050072">
    <property type="entry name" value="Peptidase_M20A"/>
</dbReference>
<dbReference type="OrthoDB" id="9792335at2"/>
<dbReference type="PANTHER" id="PTHR43808">
    <property type="entry name" value="ACETYLORNITHINE DEACETYLASE"/>
    <property type="match status" value="1"/>
</dbReference>
<protein>
    <submittedName>
        <fullName evidence="5">M20/M25/M40 family metallo-hydrolase</fullName>
    </submittedName>
</protein>
<proteinExistence type="predicted"/>
<dbReference type="Gene3D" id="3.30.70.360">
    <property type="match status" value="1"/>
</dbReference>
<feature type="domain" description="Peptidase M20 dimerisation" evidence="4">
    <location>
        <begin position="178"/>
        <end position="276"/>
    </location>
</feature>
<reference evidence="5 6" key="1">
    <citation type="submission" date="2018-09" db="EMBL/GenBank/DDBJ databases">
        <title>Genome sequencing of strain 6GH32-13.</title>
        <authorList>
            <person name="Weon H.-Y."/>
            <person name="Heo J."/>
            <person name="Kwon S.-W."/>
        </authorList>
    </citation>
    <scope>NUCLEOTIDE SEQUENCE [LARGE SCALE GENOMIC DNA]</scope>
    <source>
        <strain evidence="5 6">5GH32-13</strain>
    </source>
</reference>
<dbReference type="InterPro" id="IPR002933">
    <property type="entry name" value="Peptidase_M20"/>
</dbReference>
<dbReference type="AlphaFoldDB" id="A0A3B7MR44"/>
<dbReference type="GO" id="GO:0046872">
    <property type="term" value="F:metal ion binding"/>
    <property type="evidence" value="ECO:0007669"/>
    <property type="project" value="UniProtKB-KW"/>
</dbReference>
<accession>A0A3B7MR44</accession>
<keyword evidence="2 5" id="KW-0378">Hydrolase</keyword>
<organism evidence="5 6">
    <name type="scientific">Paraflavitalea soli</name>
    <dbReference type="NCBI Taxonomy" id="2315862"/>
    <lineage>
        <taxon>Bacteria</taxon>
        <taxon>Pseudomonadati</taxon>
        <taxon>Bacteroidota</taxon>
        <taxon>Chitinophagia</taxon>
        <taxon>Chitinophagales</taxon>
        <taxon>Chitinophagaceae</taxon>
        <taxon>Paraflavitalea</taxon>
    </lineage>
</organism>
<dbReference type="InterPro" id="IPR011650">
    <property type="entry name" value="Peptidase_M20_dimer"/>
</dbReference>
<dbReference type="GO" id="GO:0008777">
    <property type="term" value="F:acetylornithine deacetylase activity"/>
    <property type="evidence" value="ECO:0007669"/>
    <property type="project" value="TreeGrafter"/>
</dbReference>
<dbReference type="InterPro" id="IPR036264">
    <property type="entry name" value="Bact_exopeptidase_dim_dom"/>
</dbReference>
<dbReference type="PANTHER" id="PTHR43808:SF31">
    <property type="entry name" value="N-ACETYL-L-CITRULLINE DEACETYLASE"/>
    <property type="match status" value="1"/>
</dbReference>
<evidence type="ECO:0000256" key="1">
    <source>
        <dbReference type="ARBA" id="ARBA00022723"/>
    </source>
</evidence>
<dbReference type="Proteomes" id="UP000263900">
    <property type="component" value="Chromosome"/>
</dbReference>
<name>A0A3B7MR44_9BACT</name>
<dbReference type="CDD" id="cd05651">
    <property type="entry name" value="M20_ArgE_DapE-like"/>
    <property type="match status" value="1"/>
</dbReference>
<dbReference type="Gene3D" id="3.40.630.10">
    <property type="entry name" value="Zn peptidases"/>
    <property type="match status" value="1"/>
</dbReference>
<dbReference type="GO" id="GO:0006526">
    <property type="term" value="P:L-arginine biosynthetic process"/>
    <property type="evidence" value="ECO:0007669"/>
    <property type="project" value="TreeGrafter"/>
</dbReference>
<dbReference type="RefSeq" id="WP_119052145.1">
    <property type="nucleotide sequence ID" value="NZ_CP032157.1"/>
</dbReference>
<dbReference type="Pfam" id="PF07687">
    <property type="entry name" value="M20_dimer"/>
    <property type="match status" value="1"/>
</dbReference>
<evidence type="ECO:0000256" key="3">
    <source>
        <dbReference type="ARBA" id="ARBA00023285"/>
    </source>
</evidence>
<sequence>MSSDQITILQDQAIALLKQLIATPSFSKEEDQTAAILEQFLQQNNIKANRHLHNVWAVNKHFDPAKRTIILNSHHDTVKPNKGYTLDPFMPIEKEGKLFGLGSNDAGGPLVSLITTFLYYNDRTDLKYNLLLVASSEEEISGRNGIEALLPALAENQPHIVIDSGIVGEPTQMQMAVAERGLMVLDCLSHGKAGHAAREEGENAIYKALADIEWFRNYRFSKVSDLLGPVKMSVTVIETDNKAHNVVPAQCKFVVDVRVNELYTFEEVLEVIRTQVQCEVQPRSTRLRSTSIALDHPLTRAGIALNRSYYGSPTTSDKALMPFQTLKMGPGDSARSHTADEFIYVEEIREGIQLYIQLLNQVL</sequence>
<evidence type="ECO:0000256" key="2">
    <source>
        <dbReference type="ARBA" id="ARBA00022801"/>
    </source>
</evidence>
<gene>
    <name evidence="5" type="ORF">D3H65_20725</name>
</gene>
<dbReference type="KEGG" id="pseg:D3H65_20725"/>
<keyword evidence="1" id="KW-0479">Metal-binding</keyword>
<keyword evidence="6" id="KW-1185">Reference proteome</keyword>
<evidence type="ECO:0000313" key="5">
    <source>
        <dbReference type="EMBL" id="AXY76267.1"/>
    </source>
</evidence>